<dbReference type="Proteomes" id="UP000540071">
    <property type="component" value="Unassembled WGS sequence"/>
</dbReference>
<evidence type="ECO:0000259" key="1">
    <source>
        <dbReference type="Pfam" id="PF06817"/>
    </source>
</evidence>
<organism evidence="2 3">
    <name type="scientific">Poecile atricapillus</name>
    <name type="common">Black-capped chickadee</name>
    <name type="synonym">Parus atricapillus</name>
    <dbReference type="NCBI Taxonomy" id="48891"/>
    <lineage>
        <taxon>Eukaryota</taxon>
        <taxon>Metazoa</taxon>
        <taxon>Chordata</taxon>
        <taxon>Craniata</taxon>
        <taxon>Vertebrata</taxon>
        <taxon>Euteleostomi</taxon>
        <taxon>Archelosauria</taxon>
        <taxon>Archosauria</taxon>
        <taxon>Dinosauria</taxon>
        <taxon>Saurischia</taxon>
        <taxon>Theropoda</taxon>
        <taxon>Coelurosauria</taxon>
        <taxon>Aves</taxon>
        <taxon>Neognathae</taxon>
        <taxon>Neoaves</taxon>
        <taxon>Telluraves</taxon>
        <taxon>Australaves</taxon>
        <taxon>Passeriformes</taxon>
        <taxon>Paridae</taxon>
        <taxon>Poecile</taxon>
    </lineage>
</organism>
<gene>
    <name evidence="2" type="primary">Ervk18_1</name>
    <name evidence="2" type="ORF">POEATR_R15237</name>
</gene>
<protein>
    <submittedName>
        <fullName evidence="2">POK18 protein</fullName>
    </submittedName>
</protein>
<dbReference type="AlphaFoldDB" id="A0A7K7QUQ4"/>
<feature type="domain" description="Reverse transcriptase thumb" evidence="1">
    <location>
        <begin position="8"/>
        <end position="52"/>
    </location>
</feature>
<dbReference type="InterPro" id="IPR010661">
    <property type="entry name" value="RVT_thumb"/>
</dbReference>
<keyword evidence="3" id="KW-1185">Reference proteome</keyword>
<dbReference type="InterPro" id="IPR043502">
    <property type="entry name" value="DNA/RNA_pol_sf"/>
</dbReference>
<dbReference type="GO" id="GO:0003964">
    <property type="term" value="F:RNA-directed DNA polymerase activity"/>
    <property type="evidence" value="ECO:0007669"/>
    <property type="project" value="InterPro"/>
</dbReference>
<feature type="non-terminal residue" evidence="2">
    <location>
        <position position="1"/>
    </location>
</feature>
<feature type="non-terminal residue" evidence="2">
    <location>
        <position position="52"/>
    </location>
</feature>
<reference evidence="2 3" key="1">
    <citation type="submission" date="2019-09" db="EMBL/GenBank/DDBJ databases">
        <title>Bird 10,000 Genomes (B10K) Project - Family phase.</title>
        <authorList>
            <person name="Zhang G."/>
        </authorList>
    </citation>
    <scope>NUCLEOTIDE SEQUENCE [LARGE SCALE GENOMIC DNA]</scope>
    <source>
        <strain evidence="2">OUT-0023</strain>
        <tissue evidence="2">Blood</tissue>
    </source>
</reference>
<dbReference type="InterPro" id="IPR043128">
    <property type="entry name" value="Rev_trsase/Diguanyl_cyclase"/>
</dbReference>
<evidence type="ECO:0000313" key="2">
    <source>
        <dbReference type="EMBL" id="NWZ83688.1"/>
    </source>
</evidence>
<proteinExistence type="predicted"/>
<dbReference type="EMBL" id="VZSS01000065">
    <property type="protein sequence ID" value="NWZ83688.1"/>
    <property type="molecule type" value="Genomic_DNA"/>
</dbReference>
<dbReference type="Pfam" id="PF06817">
    <property type="entry name" value="RVT_thumb"/>
    <property type="match status" value="1"/>
</dbReference>
<dbReference type="SUPFAM" id="SSF56672">
    <property type="entry name" value="DNA/RNA polymerases"/>
    <property type="match status" value="1"/>
</dbReference>
<sequence>IKLWTSGNTLQDLQQLLGEINWDRPILGITNNELAPLFDLLRGDCGIKSPRT</sequence>
<accession>A0A7K7QUQ4</accession>
<evidence type="ECO:0000313" key="3">
    <source>
        <dbReference type="Proteomes" id="UP000540071"/>
    </source>
</evidence>
<name>A0A7K7QUQ4_POEAT</name>
<comment type="caution">
    <text evidence="2">The sequence shown here is derived from an EMBL/GenBank/DDBJ whole genome shotgun (WGS) entry which is preliminary data.</text>
</comment>
<dbReference type="Gene3D" id="3.30.70.270">
    <property type="match status" value="1"/>
</dbReference>